<name>A0ABQ7DKP2_BRACR</name>
<reference evidence="1 2" key="1">
    <citation type="journal article" date="2020" name="BMC Genomics">
        <title>Intraspecific diversification of the crop wild relative Brassica cretica Lam. using demographic model selection.</title>
        <authorList>
            <person name="Kioukis A."/>
            <person name="Michalopoulou V.A."/>
            <person name="Briers L."/>
            <person name="Pirintsos S."/>
            <person name="Studholme D.J."/>
            <person name="Pavlidis P."/>
            <person name="Sarris P.F."/>
        </authorList>
    </citation>
    <scope>NUCLEOTIDE SEQUENCE [LARGE SCALE GENOMIC DNA]</scope>
    <source>
        <strain evidence="2">cv. PFS-1207/04</strain>
    </source>
</reference>
<accession>A0ABQ7DKP2</accession>
<keyword evidence="2" id="KW-1185">Reference proteome</keyword>
<organism evidence="1 2">
    <name type="scientific">Brassica cretica</name>
    <name type="common">Mustard</name>
    <dbReference type="NCBI Taxonomy" id="69181"/>
    <lineage>
        <taxon>Eukaryota</taxon>
        <taxon>Viridiplantae</taxon>
        <taxon>Streptophyta</taxon>
        <taxon>Embryophyta</taxon>
        <taxon>Tracheophyta</taxon>
        <taxon>Spermatophyta</taxon>
        <taxon>Magnoliopsida</taxon>
        <taxon>eudicotyledons</taxon>
        <taxon>Gunneridae</taxon>
        <taxon>Pentapetalae</taxon>
        <taxon>rosids</taxon>
        <taxon>malvids</taxon>
        <taxon>Brassicales</taxon>
        <taxon>Brassicaceae</taxon>
        <taxon>Brassiceae</taxon>
        <taxon>Brassica</taxon>
    </lineage>
</organism>
<evidence type="ECO:0000313" key="2">
    <source>
        <dbReference type="Proteomes" id="UP000266723"/>
    </source>
</evidence>
<sequence>MHGKELLKQGLVKKIGNGAETNVWRDNWLLDLEPRPPSYRPDAPVDLTLLVSDLINPHLGGWDVRRVRQVIAIEDVDRVLKTKIELSKEDSLRWGFSNNGQQGCVGSFHSINFPMVALANLESKEPLLL</sequence>
<comment type="caution">
    <text evidence="1">The sequence shown here is derived from an EMBL/GenBank/DDBJ whole genome shotgun (WGS) entry which is preliminary data.</text>
</comment>
<dbReference type="EMBL" id="QGKV02000649">
    <property type="protein sequence ID" value="KAF3577850.1"/>
    <property type="molecule type" value="Genomic_DNA"/>
</dbReference>
<dbReference type="Proteomes" id="UP000266723">
    <property type="component" value="Unassembled WGS sequence"/>
</dbReference>
<gene>
    <name evidence="1" type="ORF">DY000_02032836</name>
</gene>
<protein>
    <submittedName>
        <fullName evidence="1">Uncharacterized protein</fullName>
    </submittedName>
</protein>
<evidence type="ECO:0000313" key="1">
    <source>
        <dbReference type="EMBL" id="KAF3577850.1"/>
    </source>
</evidence>
<proteinExistence type="predicted"/>